<organism evidence="7 8">
    <name type="scientific">Breoghania corrubedonensis</name>
    <dbReference type="NCBI Taxonomy" id="665038"/>
    <lineage>
        <taxon>Bacteria</taxon>
        <taxon>Pseudomonadati</taxon>
        <taxon>Pseudomonadota</taxon>
        <taxon>Alphaproteobacteria</taxon>
        <taxon>Hyphomicrobiales</taxon>
        <taxon>Stappiaceae</taxon>
        <taxon>Breoghania</taxon>
    </lineage>
</organism>
<feature type="transmembrane region" description="Helical" evidence="6">
    <location>
        <begin position="41"/>
        <end position="64"/>
    </location>
</feature>
<evidence type="ECO:0000313" key="8">
    <source>
        <dbReference type="Proteomes" id="UP000244081"/>
    </source>
</evidence>
<evidence type="ECO:0000256" key="1">
    <source>
        <dbReference type="ARBA" id="ARBA00004651"/>
    </source>
</evidence>
<feature type="transmembrane region" description="Helical" evidence="6">
    <location>
        <begin position="111"/>
        <end position="132"/>
    </location>
</feature>
<name>A0A2T5VH32_9HYPH</name>
<protein>
    <submittedName>
        <fullName evidence="7">Threonine/homoserine/homoserine lactone efflux protein</fullName>
    </submittedName>
</protein>
<sequence length="203" mass="21606">MNWIDLATFAAALFVAAMAPGPGIAAIVARVLAHGRKGATAFCTGMMLGDVVWLSLAVFGLAFIAHSFASVFLVVRYAGAAYLLYLGWRMWSAPASAIRLPTSGAERPCRLFFGGLAVTLGNPKTIVFYLALMPNLFDLKRVTLLGYGELMMVTLLILGFVFAGYVVLAHMARGLFSTPRALRWLNRGVGTVMAGAAAAIASR</sequence>
<feature type="transmembrane region" description="Helical" evidence="6">
    <location>
        <begin position="144"/>
        <end position="172"/>
    </location>
</feature>
<dbReference type="RefSeq" id="WP_107988530.1">
    <property type="nucleotide sequence ID" value="NZ_QAYG01000001.1"/>
</dbReference>
<evidence type="ECO:0000256" key="3">
    <source>
        <dbReference type="ARBA" id="ARBA00022692"/>
    </source>
</evidence>
<dbReference type="OrthoDB" id="9804822at2"/>
<evidence type="ECO:0000256" key="6">
    <source>
        <dbReference type="SAM" id="Phobius"/>
    </source>
</evidence>
<dbReference type="Pfam" id="PF01810">
    <property type="entry name" value="LysE"/>
    <property type="match status" value="1"/>
</dbReference>
<keyword evidence="2" id="KW-1003">Cell membrane</keyword>
<reference evidence="7 8" key="1">
    <citation type="submission" date="2018-04" db="EMBL/GenBank/DDBJ databases">
        <title>Genomic Encyclopedia of Archaeal and Bacterial Type Strains, Phase II (KMG-II): from individual species to whole genera.</title>
        <authorList>
            <person name="Goeker M."/>
        </authorList>
    </citation>
    <scope>NUCLEOTIDE SEQUENCE [LARGE SCALE GENOMIC DNA]</scope>
    <source>
        <strain evidence="7 8">DSM 23382</strain>
    </source>
</reference>
<dbReference type="GO" id="GO:0015171">
    <property type="term" value="F:amino acid transmembrane transporter activity"/>
    <property type="evidence" value="ECO:0007669"/>
    <property type="project" value="TreeGrafter"/>
</dbReference>
<keyword evidence="5 6" id="KW-0472">Membrane</keyword>
<dbReference type="InterPro" id="IPR001123">
    <property type="entry name" value="LeuE-type"/>
</dbReference>
<dbReference type="PANTHER" id="PTHR30086:SF20">
    <property type="entry name" value="ARGININE EXPORTER PROTEIN ARGO-RELATED"/>
    <property type="match status" value="1"/>
</dbReference>
<keyword evidence="8" id="KW-1185">Reference proteome</keyword>
<dbReference type="PANTHER" id="PTHR30086">
    <property type="entry name" value="ARGININE EXPORTER PROTEIN ARGO"/>
    <property type="match status" value="1"/>
</dbReference>
<evidence type="ECO:0000256" key="2">
    <source>
        <dbReference type="ARBA" id="ARBA00022475"/>
    </source>
</evidence>
<evidence type="ECO:0000313" key="7">
    <source>
        <dbReference type="EMBL" id="PTW63046.1"/>
    </source>
</evidence>
<dbReference type="AlphaFoldDB" id="A0A2T5VH32"/>
<feature type="transmembrane region" description="Helical" evidence="6">
    <location>
        <begin position="71"/>
        <end position="91"/>
    </location>
</feature>
<comment type="caution">
    <text evidence="7">The sequence shown here is derived from an EMBL/GenBank/DDBJ whole genome shotgun (WGS) entry which is preliminary data.</text>
</comment>
<dbReference type="GO" id="GO:0005886">
    <property type="term" value="C:plasma membrane"/>
    <property type="evidence" value="ECO:0007669"/>
    <property type="project" value="UniProtKB-SubCell"/>
</dbReference>
<evidence type="ECO:0000256" key="5">
    <source>
        <dbReference type="ARBA" id="ARBA00023136"/>
    </source>
</evidence>
<accession>A0A2T5VH32</accession>
<comment type="subcellular location">
    <subcellularLocation>
        <location evidence="1">Cell membrane</location>
        <topology evidence="1">Multi-pass membrane protein</topology>
    </subcellularLocation>
</comment>
<dbReference type="EMBL" id="QAYG01000001">
    <property type="protein sequence ID" value="PTW63046.1"/>
    <property type="molecule type" value="Genomic_DNA"/>
</dbReference>
<dbReference type="Proteomes" id="UP000244081">
    <property type="component" value="Unassembled WGS sequence"/>
</dbReference>
<proteinExistence type="predicted"/>
<keyword evidence="4 6" id="KW-1133">Transmembrane helix</keyword>
<keyword evidence="3 6" id="KW-0812">Transmembrane</keyword>
<gene>
    <name evidence="7" type="ORF">C8N35_1011095</name>
</gene>
<evidence type="ECO:0000256" key="4">
    <source>
        <dbReference type="ARBA" id="ARBA00022989"/>
    </source>
</evidence>